<sequence>MSVRSDDTDVLLLIPPDFFSVSSDTEEQQTSLTKTKQQLLVSDLLSQVNDLEGRICLIENQQIMKSEQMAQNGNLQHLKRFGSADSLNTAYKLNYNLRSLQTTPAKTQTLPSPNKSLKSQPSHSITNLKQNCNNHQNILTSNEYLNQKEKDNQILQEIYNYFKDRESIGGNIGEPEKDADKQGLRICGKENIHLSTAVFNLNKVNALLKQLEETQTEIECKLRLKGLTAPDEYKDEISPPKYSFKDSTNNCQTESKTCKKFLDFNSSSPSKDFETGDVTIDNKACVQNLDLTFGKTSNDSVEVSKTDAEKHLSSDLTDLLSLGKLWGCSNLEDDPKWTEDMRGLRQKYQEEHCRRQHCEDLIQKLQVRLLEEQQKVAVAIRVDQEKDEAISKLMEGWMKLVSYWRILESQRCKLENQLETEREKFESEVSAACQTVKRYETELSKALDLAHGYKEKCEASENEKKTVITSAGKEIESLKNDLKGIKDKLQSERGHVERLEKLLVIKEDSLGQAMTKICDMHNQIRELKKNLKELQAELEVGRLEKDKISEKLKDEKCRVSGLEQSKKILLQANEELKKKEKSLKENVKTVTDQVDKIKVELKEFYQNQVEKIVQEKLKEFQEQLSLAERSLQKEIEEREKTISEMAIKQVQQIVEKHVVEVNLLEEKHKEELELWKASTHRAEEAIAEMQKKLDQYTAQKTEIADKLHTVMEAQWQEALKIITASSPQQCKSPPAACHSDRGLLRQNTFTMTSCGVGDGNLSKTAPSLSPLSETPFCQDGQITYRDRLVSVSETSQRNSELPHMMASQADPLRKYIQMLLERPPGLPLEDSFDKSIDTSALLDAAGSCSFLQWQKILCDQPSSDSRMSHKEKDTSDSSKQLEKIFYGNE</sequence>
<reference evidence="3 4" key="1">
    <citation type="submission" date="2023-09" db="EMBL/GenBank/DDBJ databases">
        <title>Genomes of two closely related lineages of the louse Polyplax serrata with different host specificities.</title>
        <authorList>
            <person name="Martinu J."/>
            <person name="Tarabai H."/>
            <person name="Stefka J."/>
            <person name="Hypsa V."/>
        </authorList>
    </citation>
    <scope>NUCLEOTIDE SEQUENCE [LARGE SCALE GENOMIC DNA]</scope>
    <source>
        <strain evidence="3">98ZLc_SE</strain>
    </source>
</reference>
<dbReference type="EMBL" id="JAWJWF010000053">
    <property type="protein sequence ID" value="KAK6617055.1"/>
    <property type="molecule type" value="Genomic_DNA"/>
</dbReference>
<feature type="region of interest" description="Disordered" evidence="2">
    <location>
        <begin position="861"/>
        <end position="889"/>
    </location>
</feature>
<proteinExistence type="predicted"/>
<evidence type="ECO:0000256" key="1">
    <source>
        <dbReference type="SAM" id="Coils"/>
    </source>
</evidence>
<protein>
    <submittedName>
        <fullName evidence="3">Uncharacterized protein</fullName>
    </submittedName>
</protein>
<feature type="region of interest" description="Disordered" evidence="2">
    <location>
        <begin position="102"/>
        <end position="122"/>
    </location>
</feature>
<keyword evidence="4" id="KW-1185">Reference proteome</keyword>
<feature type="coiled-coil region" evidence="1">
    <location>
        <begin position="422"/>
        <end position="706"/>
    </location>
</feature>
<feature type="compositionally biased region" description="Basic and acidic residues" evidence="2">
    <location>
        <begin position="866"/>
        <end position="882"/>
    </location>
</feature>
<organism evidence="3 4">
    <name type="scientific">Polyplax serrata</name>
    <name type="common">Common mouse louse</name>
    <dbReference type="NCBI Taxonomy" id="468196"/>
    <lineage>
        <taxon>Eukaryota</taxon>
        <taxon>Metazoa</taxon>
        <taxon>Ecdysozoa</taxon>
        <taxon>Arthropoda</taxon>
        <taxon>Hexapoda</taxon>
        <taxon>Insecta</taxon>
        <taxon>Pterygota</taxon>
        <taxon>Neoptera</taxon>
        <taxon>Paraneoptera</taxon>
        <taxon>Psocodea</taxon>
        <taxon>Troctomorpha</taxon>
        <taxon>Phthiraptera</taxon>
        <taxon>Anoplura</taxon>
        <taxon>Polyplacidae</taxon>
        <taxon>Polyplax</taxon>
    </lineage>
</organism>
<keyword evidence="1" id="KW-0175">Coiled coil</keyword>
<dbReference type="PANTHER" id="PTHR34439:SF1">
    <property type="entry name" value="CENTROBIN"/>
    <property type="match status" value="1"/>
</dbReference>
<name>A0ABR1ADH2_POLSC</name>
<evidence type="ECO:0000313" key="3">
    <source>
        <dbReference type="EMBL" id="KAK6617055.1"/>
    </source>
</evidence>
<dbReference type="Proteomes" id="UP001359485">
    <property type="component" value="Unassembled WGS sequence"/>
</dbReference>
<evidence type="ECO:0000256" key="2">
    <source>
        <dbReference type="SAM" id="MobiDB-lite"/>
    </source>
</evidence>
<comment type="caution">
    <text evidence="3">The sequence shown here is derived from an EMBL/GenBank/DDBJ whole genome shotgun (WGS) entry which is preliminary data.</text>
</comment>
<dbReference type="PANTHER" id="PTHR34439">
    <property type="entry name" value="CENTROBIN"/>
    <property type="match status" value="1"/>
</dbReference>
<dbReference type="InterPro" id="IPR038923">
    <property type="entry name" value="Centrobin"/>
</dbReference>
<accession>A0ABR1ADH2</accession>
<evidence type="ECO:0000313" key="4">
    <source>
        <dbReference type="Proteomes" id="UP001359485"/>
    </source>
</evidence>
<gene>
    <name evidence="3" type="ORF">RUM44_005412</name>
</gene>